<sequence length="111" mass="11352">MAVTVKQIIPPKAAENVQTTQYTATGCKTLIDKFTVTNYGAANVAFSLNLVPSAGSAGNTNLVIDAKNIVPGETYLCPEAIGHVLEPGGFISTLAGAATSLTIVASGREIT</sequence>
<gene>
    <name evidence="1" type="ORF">UFOVP670_59</name>
</gene>
<dbReference type="PROSITE" id="PS51257">
    <property type="entry name" value="PROKAR_LIPOPROTEIN"/>
    <property type="match status" value="1"/>
</dbReference>
<evidence type="ECO:0000313" key="1">
    <source>
        <dbReference type="EMBL" id="CAB4156178.1"/>
    </source>
</evidence>
<name>A0A6J5NH18_9CAUD</name>
<accession>A0A6J5NH18</accession>
<dbReference type="EMBL" id="LR796632">
    <property type="protein sequence ID" value="CAB4156178.1"/>
    <property type="molecule type" value="Genomic_DNA"/>
</dbReference>
<protein>
    <submittedName>
        <fullName evidence="1">Uncharacterized protein</fullName>
    </submittedName>
</protein>
<organism evidence="1">
    <name type="scientific">uncultured Caudovirales phage</name>
    <dbReference type="NCBI Taxonomy" id="2100421"/>
    <lineage>
        <taxon>Viruses</taxon>
        <taxon>Duplodnaviria</taxon>
        <taxon>Heunggongvirae</taxon>
        <taxon>Uroviricota</taxon>
        <taxon>Caudoviricetes</taxon>
        <taxon>Peduoviridae</taxon>
        <taxon>Maltschvirus</taxon>
        <taxon>Maltschvirus maltsch</taxon>
    </lineage>
</organism>
<proteinExistence type="predicted"/>
<reference evidence="1" key="1">
    <citation type="submission" date="2020-04" db="EMBL/GenBank/DDBJ databases">
        <authorList>
            <person name="Chiriac C."/>
            <person name="Salcher M."/>
            <person name="Ghai R."/>
            <person name="Kavagutti S V."/>
        </authorList>
    </citation>
    <scope>NUCLEOTIDE SEQUENCE</scope>
</reference>